<gene>
    <name evidence="3" type="ORF">IAB07_03930</name>
</gene>
<dbReference type="PANTHER" id="PTHR33295">
    <property type="entry name" value="ATPASE"/>
    <property type="match status" value="1"/>
</dbReference>
<keyword evidence="3" id="KW-0547">Nucleotide-binding</keyword>
<accession>A0A9D1SJW5</accession>
<dbReference type="InterPro" id="IPR025420">
    <property type="entry name" value="DUF4143"/>
</dbReference>
<reference evidence="3" key="1">
    <citation type="submission" date="2020-10" db="EMBL/GenBank/DDBJ databases">
        <authorList>
            <person name="Gilroy R."/>
        </authorList>
    </citation>
    <scope>NUCLEOTIDE SEQUENCE</scope>
    <source>
        <strain evidence="3">9366</strain>
    </source>
</reference>
<feature type="domain" description="DUF4143" evidence="2">
    <location>
        <begin position="196"/>
        <end position="341"/>
    </location>
</feature>
<reference evidence="3" key="2">
    <citation type="journal article" date="2021" name="PeerJ">
        <title>Extensive microbial diversity within the chicken gut microbiome revealed by metagenomics and culture.</title>
        <authorList>
            <person name="Gilroy R."/>
            <person name="Ravi A."/>
            <person name="Getino M."/>
            <person name="Pursley I."/>
            <person name="Horton D.L."/>
            <person name="Alikhan N.F."/>
            <person name="Baker D."/>
            <person name="Gharbi K."/>
            <person name="Hall N."/>
            <person name="Watson M."/>
            <person name="Adriaenssens E.M."/>
            <person name="Foster-Nyarko E."/>
            <person name="Jarju S."/>
            <person name="Secka A."/>
            <person name="Antonio M."/>
            <person name="Oren A."/>
            <person name="Chaudhuri R.R."/>
            <person name="La Ragione R."/>
            <person name="Hildebrand F."/>
            <person name="Pallen M.J."/>
        </authorList>
    </citation>
    <scope>NUCLEOTIDE SEQUENCE</scope>
    <source>
        <strain evidence="3">9366</strain>
    </source>
</reference>
<proteinExistence type="predicted"/>
<organism evidence="3 4">
    <name type="scientific">Candidatus Caccalectryoclostridium excrementigallinarum</name>
    <dbReference type="NCBI Taxonomy" id="2840710"/>
    <lineage>
        <taxon>Bacteria</taxon>
        <taxon>Bacillati</taxon>
        <taxon>Bacillota</taxon>
        <taxon>Clostridia</taxon>
        <taxon>Christensenellales</taxon>
        <taxon>Christensenellaceae</taxon>
        <taxon>Christensenellaceae incertae sedis</taxon>
        <taxon>Candidatus Caccalectryoclostridium</taxon>
    </lineage>
</organism>
<dbReference type="EMBL" id="DVNJ01000020">
    <property type="protein sequence ID" value="HIU62901.1"/>
    <property type="molecule type" value="Genomic_DNA"/>
</dbReference>
<evidence type="ECO:0000259" key="2">
    <source>
        <dbReference type="Pfam" id="PF13635"/>
    </source>
</evidence>
<dbReference type="Pfam" id="PF13635">
    <property type="entry name" value="DUF4143"/>
    <property type="match status" value="1"/>
</dbReference>
<dbReference type="PANTHER" id="PTHR33295:SF20">
    <property type="entry name" value="ATPASE"/>
    <property type="match status" value="1"/>
</dbReference>
<evidence type="ECO:0000313" key="4">
    <source>
        <dbReference type="Proteomes" id="UP000824145"/>
    </source>
</evidence>
<dbReference type="InterPro" id="IPR041682">
    <property type="entry name" value="AAA_14"/>
</dbReference>
<evidence type="ECO:0000259" key="1">
    <source>
        <dbReference type="Pfam" id="PF13173"/>
    </source>
</evidence>
<dbReference type="GO" id="GO:0005524">
    <property type="term" value="F:ATP binding"/>
    <property type="evidence" value="ECO:0007669"/>
    <property type="project" value="UniProtKB-KW"/>
</dbReference>
<name>A0A9D1SJW5_9FIRM</name>
<comment type="caution">
    <text evidence="3">The sequence shown here is derived from an EMBL/GenBank/DDBJ whole genome shotgun (WGS) entry which is preliminary data.</text>
</comment>
<dbReference type="Proteomes" id="UP000824145">
    <property type="component" value="Unassembled WGS sequence"/>
</dbReference>
<sequence length="393" mass="46374">MITREHYIEKVRPFYDSDLIKIITGIRRCGKSVILEQIMDEIGRTSDNIIYLNFEDKRVSANITNAEKLLSYVEERKKDGKCYLFFDEVQTLDGWQDACKTLRLYGYSVFITGSNSKLLSGEFTKELSGRYVAFRVRPFVYKEICAYCKELGITPSVTDYLIWGGFPKRFEFSSPEARDRYLSDLNDTIVFNDLIGRYKIRKHELFKNLTDYILRSNARIFSANSVREYLKHERENCSVNTIIKYLGYLEEAYIIERIKPYSSKTKSELSYYAKIYDADVCFNSMRCLGERYDITHNLENIVYNELIYMGHELYVYNNNGKEIDFAATKNGKRYYIQVAYSVAEEKTWQREFEAFKNMDNLCEKILITNDDIDYSTSTVRHIKLKDFLLMEDL</sequence>
<evidence type="ECO:0000313" key="3">
    <source>
        <dbReference type="EMBL" id="HIU62901.1"/>
    </source>
</evidence>
<dbReference type="AlphaFoldDB" id="A0A9D1SJW5"/>
<dbReference type="Pfam" id="PF13173">
    <property type="entry name" value="AAA_14"/>
    <property type="match status" value="1"/>
</dbReference>
<dbReference type="SUPFAM" id="SSF52540">
    <property type="entry name" value="P-loop containing nucleoside triphosphate hydrolases"/>
    <property type="match status" value="1"/>
</dbReference>
<protein>
    <submittedName>
        <fullName evidence="3">ATP-binding protein</fullName>
    </submittedName>
</protein>
<dbReference type="InterPro" id="IPR027417">
    <property type="entry name" value="P-loop_NTPase"/>
</dbReference>
<feature type="domain" description="AAA" evidence="1">
    <location>
        <begin position="20"/>
        <end position="145"/>
    </location>
</feature>
<keyword evidence="3" id="KW-0067">ATP-binding</keyword>